<accession>A0A345EGF2</accession>
<evidence type="ECO:0000313" key="2">
    <source>
        <dbReference type="EMBL" id="AXG07859.1"/>
    </source>
</evidence>
<name>A0A345E6N7_9EURY</name>
<organism evidence="2 5">
    <name type="scientific">Haloplanus rubicundus</name>
    <dbReference type="NCBI Taxonomy" id="1547898"/>
    <lineage>
        <taxon>Archaea</taxon>
        <taxon>Methanobacteriati</taxon>
        <taxon>Methanobacteriota</taxon>
        <taxon>Stenosarchaea group</taxon>
        <taxon>Halobacteria</taxon>
        <taxon>Halobacteriales</taxon>
        <taxon>Haloferacaceae</taxon>
        <taxon>Haloplanus</taxon>
    </lineage>
</organism>
<sequence>MEDGEHCDVVYVWVEDSERRSPSGSRSKPVDGEGRLLTAPAGATLRDVLVAAGLSPYTRLTERLNCGGRGLCGTCGVRIEEGPSAEHWHDALAERWGYPRLSCQVRLDGDARVRLAEKVVWGRRKSE</sequence>
<dbReference type="SUPFAM" id="SSF54292">
    <property type="entry name" value="2Fe-2S ferredoxin-like"/>
    <property type="match status" value="1"/>
</dbReference>
<dbReference type="Gene3D" id="3.10.20.30">
    <property type="match status" value="1"/>
</dbReference>
<dbReference type="GeneID" id="37288560"/>
<proteinExistence type="predicted"/>
<gene>
    <name evidence="3" type="ORF">DU484_16240</name>
    <name evidence="2" type="ORF">DU500_16280</name>
</gene>
<dbReference type="KEGG" id="haj:DU500_16280"/>
<dbReference type="Proteomes" id="UP000253273">
    <property type="component" value="Chromosome"/>
</dbReference>
<reference evidence="3 4" key="1">
    <citation type="submission" date="2018-07" db="EMBL/GenBank/DDBJ databases">
        <title>Genome sequences of Haloplanus sp. CBA1112.</title>
        <authorList>
            <person name="Kim Y.B."/>
            <person name="Roh S.W."/>
        </authorList>
    </citation>
    <scope>NUCLEOTIDE SEQUENCE [LARGE SCALE GENOMIC DNA]</scope>
    <source>
        <strain evidence="3 4">CBA1112</strain>
    </source>
</reference>
<dbReference type="CDD" id="cd00207">
    <property type="entry name" value="fer2"/>
    <property type="match status" value="1"/>
</dbReference>
<dbReference type="GO" id="GO:0051536">
    <property type="term" value="F:iron-sulfur cluster binding"/>
    <property type="evidence" value="ECO:0007669"/>
    <property type="project" value="InterPro"/>
</dbReference>
<feature type="domain" description="2Fe-2S ferredoxin-type" evidence="1">
    <location>
        <begin position="24"/>
        <end position="119"/>
    </location>
</feature>
<keyword evidence="5" id="KW-1185">Reference proteome</keyword>
<dbReference type="EMBL" id="CP031148">
    <property type="protein sequence ID" value="AXG11274.1"/>
    <property type="molecule type" value="Genomic_DNA"/>
</dbReference>
<dbReference type="AlphaFoldDB" id="A0A345E6N7"/>
<evidence type="ECO:0000313" key="3">
    <source>
        <dbReference type="EMBL" id="AXG11274.1"/>
    </source>
</evidence>
<protein>
    <submittedName>
        <fullName evidence="2">(2Fe-2S)-binding protein</fullName>
    </submittedName>
</protein>
<dbReference type="PROSITE" id="PS51085">
    <property type="entry name" value="2FE2S_FER_2"/>
    <property type="match status" value="1"/>
</dbReference>
<dbReference type="RefSeq" id="WP_114586980.1">
    <property type="nucleotide sequence ID" value="NZ_CP031148.1"/>
</dbReference>
<evidence type="ECO:0000313" key="4">
    <source>
        <dbReference type="Proteomes" id="UP000252985"/>
    </source>
</evidence>
<dbReference type="KEGG" id="haq:DU484_16240"/>
<accession>A0A345E6N7</accession>
<dbReference type="EMBL" id="CP031150">
    <property type="protein sequence ID" value="AXG07859.1"/>
    <property type="molecule type" value="Genomic_DNA"/>
</dbReference>
<evidence type="ECO:0000313" key="5">
    <source>
        <dbReference type="Proteomes" id="UP000253273"/>
    </source>
</evidence>
<evidence type="ECO:0000259" key="1">
    <source>
        <dbReference type="PROSITE" id="PS51085"/>
    </source>
</evidence>
<dbReference type="OrthoDB" id="180223at2157"/>
<dbReference type="InterPro" id="IPR012675">
    <property type="entry name" value="Beta-grasp_dom_sf"/>
</dbReference>
<dbReference type="InterPro" id="IPR036010">
    <property type="entry name" value="2Fe-2S_ferredoxin-like_sf"/>
</dbReference>
<dbReference type="InterPro" id="IPR001041">
    <property type="entry name" value="2Fe-2S_ferredoxin-type"/>
</dbReference>
<dbReference type="Pfam" id="PF00111">
    <property type="entry name" value="Fer2"/>
    <property type="match status" value="1"/>
</dbReference>
<reference evidence="2 5" key="2">
    <citation type="submission" date="2018-07" db="EMBL/GenBank/DDBJ databases">
        <title>Genome sequences of Haloplanus sp. CBA1113.</title>
        <authorList>
            <person name="Kim Y.B."/>
            <person name="Roh S.W."/>
        </authorList>
    </citation>
    <scope>NUCLEOTIDE SEQUENCE [LARGE SCALE GENOMIC DNA]</scope>
    <source>
        <strain evidence="2 5">CBA1113</strain>
    </source>
</reference>
<dbReference type="Proteomes" id="UP000252985">
    <property type="component" value="Chromosome"/>
</dbReference>